<reference evidence="3 4" key="1">
    <citation type="submission" date="2019-08" db="EMBL/GenBank/DDBJ databases">
        <title>Deep-cultivation of Planctomycetes and their phenomic and genomic characterization uncovers novel biology.</title>
        <authorList>
            <person name="Wiegand S."/>
            <person name="Jogler M."/>
            <person name="Boedeker C."/>
            <person name="Pinto D."/>
            <person name="Vollmers J."/>
            <person name="Rivas-Marin E."/>
            <person name="Kohn T."/>
            <person name="Peeters S.H."/>
            <person name="Heuer A."/>
            <person name="Rast P."/>
            <person name="Oberbeckmann S."/>
            <person name="Bunk B."/>
            <person name="Jeske O."/>
            <person name="Meyerdierks A."/>
            <person name="Storesund J.E."/>
            <person name="Kallscheuer N."/>
            <person name="Luecker S."/>
            <person name="Lage O.M."/>
            <person name="Pohl T."/>
            <person name="Merkel B.J."/>
            <person name="Hornburger P."/>
            <person name="Mueller R.-W."/>
            <person name="Bruemmer F."/>
            <person name="Labrenz M."/>
            <person name="Spormann A.M."/>
            <person name="Op den Camp H."/>
            <person name="Overmann J."/>
            <person name="Amann R."/>
            <person name="Jetten M.S.M."/>
            <person name="Mascher T."/>
            <person name="Medema M.H."/>
            <person name="Devos D.P."/>
            <person name="Kaster A.-K."/>
            <person name="Ovreas L."/>
            <person name="Rohde M."/>
            <person name="Galperin M.Y."/>
            <person name="Jogler C."/>
        </authorList>
    </citation>
    <scope>NUCLEOTIDE SEQUENCE [LARGE SCALE GENOMIC DNA]</scope>
    <source>
        <strain evidence="3 4">Pr1d</strain>
    </source>
</reference>
<evidence type="ECO:0000313" key="3">
    <source>
        <dbReference type="EMBL" id="QEG37539.1"/>
    </source>
</evidence>
<evidence type="ECO:0000256" key="1">
    <source>
        <dbReference type="SAM" id="Phobius"/>
    </source>
</evidence>
<keyword evidence="1" id="KW-0472">Membrane</keyword>
<dbReference type="InterPro" id="IPR025178">
    <property type="entry name" value="Lnb_N"/>
</dbReference>
<dbReference type="RefSeq" id="WP_148075765.1">
    <property type="nucleotide sequence ID" value="NZ_CP042913.1"/>
</dbReference>
<dbReference type="Proteomes" id="UP000323917">
    <property type="component" value="Chromosome"/>
</dbReference>
<gene>
    <name evidence="3" type="ORF">Pr1d_48850</name>
</gene>
<accession>A0A5B9QHV8</accession>
<keyword evidence="1" id="KW-1133">Transmembrane helix</keyword>
<organism evidence="3 4">
    <name type="scientific">Bythopirellula goksoeyrii</name>
    <dbReference type="NCBI Taxonomy" id="1400387"/>
    <lineage>
        <taxon>Bacteria</taxon>
        <taxon>Pseudomonadati</taxon>
        <taxon>Planctomycetota</taxon>
        <taxon>Planctomycetia</taxon>
        <taxon>Pirellulales</taxon>
        <taxon>Lacipirellulaceae</taxon>
        <taxon>Bythopirellula</taxon>
    </lineage>
</organism>
<sequence length="347" mass="40672">MDVNLGWLLITCLMYLVASILVLWIAGAIFFDVGRATWFGGVLAAIWVVCAIVAFLSWQPAWKPFVLILVLSGFFLRWWFFQKPSQHREWDPNFSQLARVSLQGDEITVENVRNTEYRSARDFDTRFETRSYRLSQLIGVDAILLQWGSTLMCHPMFVFDFGSSGRLCISIEVRYRVGQKYSLIRSLYRQQELMYVVSDERDAILRRSKCLEGHDLYLYRLASDALTDHEFFFEYVNAINSLAENPRWYHGLTTNCTTSIYAQGRGRMEWDWRMLFNGSLDRFMYDRQLLDQELPFESLKKQSWINGIANSAPVDNFGDYLRRELTGYRTSVDHELAETGKREEYLT</sequence>
<dbReference type="EMBL" id="CP042913">
    <property type="protein sequence ID" value="QEG37539.1"/>
    <property type="molecule type" value="Genomic_DNA"/>
</dbReference>
<keyword evidence="1" id="KW-0812">Transmembrane</keyword>
<protein>
    <recommendedName>
        <fullName evidence="2">Lnb N-terminal periplasmic domain-containing protein</fullName>
    </recommendedName>
</protein>
<name>A0A5B9QHV8_9BACT</name>
<dbReference type="OrthoDB" id="274718at2"/>
<dbReference type="KEGG" id="bgok:Pr1d_48850"/>
<proteinExistence type="predicted"/>
<dbReference type="AlphaFoldDB" id="A0A5B9QHV8"/>
<feature type="domain" description="Lnb N-terminal periplasmic" evidence="2">
    <location>
        <begin position="126"/>
        <end position="261"/>
    </location>
</feature>
<evidence type="ECO:0000259" key="2">
    <source>
        <dbReference type="Pfam" id="PF13387"/>
    </source>
</evidence>
<keyword evidence="4" id="KW-1185">Reference proteome</keyword>
<feature type="transmembrane region" description="Helical" evidence="1">
    <location>
        <begin position="6"/>
        <end position="31"/>
    </location>
</feature>
<evidence type="ECO:0000313" key="4">
    <source>
        <dbReference type="Proteomes" id="UP000323917"/>
    </source>
</evidence>
<feature type="transmembrane region" description="Helical" evidence="1">
    <location>
        <begin position="64"/>
        <end position="80"/>
    </location>
</feature>
<dbReference type="Pfam" id="PF13387">
    <property type="entry name" value="Lnb_N"/>
    <property type="match status" value="1"/>
</dbReference>
<feature type="transmembrane region" description="Helical" evidence="1">
    <location>
        <begin position="38"/>
        <end position="58"/>
    </location>
</feature>